<evidence type="ECO:0000313" key="4">
    <source>
        <dbReference type="Proteomes" id="UP000199533"/>
    </source>
</evidence>
<name>A0A1I3WZR2_9PROT</name>
<dbReference type="InterPro" id="IPR036322">
    <property type="entry name" value="WD40_repeat_dom_sf"/>
</dbReference>
<dbReference type="PROSITE" id="PS50082">
    <property type="entry name" value="WD_REPEATS_2"/>
    <property type="match status" value="1"/>
</dbReference>
<feature type="repeat" description="WD" evidence="1">
    <location>
        <begin position="170"/>
        <end position="203"/>
    </location>
</feature>
<dbReference type="EMBL" id="FOSP01000001">
    <property type="protein sequence ID" value="SFK13002.1"/>
    <property type="molecule type" value="Genomic_DNA"/>
</dbReference>
<dbReference type="InterPro" id="IPR001680">
    <property type="entry name" value="WD40_rpt"/>
</dbReference>
<feature type="transmembrane region" description="Helical" evidence="2">
    <location>
        <begin position="81"/>
        <end position="100"/>
    </location>
</feature>
<keyword evidence="1" id="KW-0853">WD repeat</keyword>
<sequence>MITADGVRLPYPLRSIATEQLATAEQIQKLIDKRLIRRENHEDGDRIELVHDRLAQIVLQRRQAGAQRKQALQQQKIRRRWMAGIFTVLIALIGIAGWMFDAKTKAQQAWLDATAMRLAALGEAMTSGSRAGGTIQGLFKVLAGHRLSRSANTDETLQSEYRKHAALIFVRGHEGYVRSVTFSPDGRRIVSGSGDKTLRLWTVLEGWADALCRKLGRNMSHQEWREWVSPDIAYIEQCPGFPVPSDAYDALDTHNE</sequence>
<evidence type="ECO:0000313" key="3">
    <source>
        <dbReference type="EMBL" id="SFK13002.1"/>
    </source>
</evidence>
<gene>
    <name evidence="3" type="ORF">SAMN05216302_100155</name>
</gene>
<organism evidence="3 4">
    <name type="scientific">Nitrosomonas aestuarii</name>
    <dbReference type="NCBI Taxonomy" id="52441"/>
    <lineage>
        <taxon>Bacteria</taxon>
        <taxon>Pseudomonadati</taxon>
        <taxon>Pseudomonadota</taxon>
        <taxon>Betaproteobacteria</taxon>
        <taxon>Nitrosomonadales</taxon>
        <taxon>Nitrosomonadaceae</taxon>
        <taxon>Nitrosomonas</taxon>
    </lineage>
</organism>
<keyword evidence="2" id="KW-1133">Transmembrane helix</keyword>
<keyword evidence="2" id="KW-0812">Transmembrane</keyword>
<reference evidence="4" key="1">
    <citation type="submission" date="2016-10" db="EMBL/GenBank/DDBJ databases">
        <authorList>
            <person name="Varghese N."/>
            <person name="Submissions S."/>
        </authorList>
    </citation>
    <scope>NUCLEOTIDE SEQUENCE [LARGE SCALE GENOMIC DNA]</scope>
    <source>
        <strain evidence="4">Nm69</strain>
    </source>
</reference>
<dbReference type="PROSITE" id="PS50294">
    <property type="entry name" value="WD_REPEATS_REGION"/>
    <property type="match status" value="1"/>
</dbReference>
<keyword evidence="2" id="KW-0472">Membrane</keyword>
<evidence type="ECO:0000256" key="1">
    <source>
        <dbReference type="PROSITE-ProRule" id="PRU00221"/>
    </source>
</evidence>
<dbReference type="OrthoDB" id="135039at2"/>
<dbReference type="RefSeq" id="WP_090696277.1">
    <property type="nucleotide sequence ID" value="NZ_FOSP01000001.1"/>
</dbReference>
<dbReference type="STRING" id="52441.SAMN05216302_100155"/>
<dbReference type="Proteomes" id="UP000199533">
    <property type="component" value="Unassembled WGS sequence"/>
</dbReference>
<keyword evidence="4" id="KW-1185">Reference proteome</keyword>
<dbReference type="SUPFAM" id="SSF50978">
    <property type="entry name" value="WD40 repeat-like"/>
    <property type="match status" value="1"/>
</dbReference>
<dbReference type="SMART" id="SM00320">
    <property type="entry name" value="WD40"/>
    <property type="match status" value="1"/>
</dbReference>
<dbReference type="Gene3D" id="2.130.10.10">
    <property type="entry name" value="YVTN repeat-like/Quinoprotein amine dehydrogenase"/>
    <property type="match status" value="1"/>
</dbReference>
<evidence type="ECO:0000256" key="2">
    <source>
        <dbReference type="SAM" id="Phobius"/>
    </source>
</evidence>
<proteinExistence type="predicted"/>
<accession>A0A1I3WZR2</accession>
<dbReference type="InterPro" id="IPR015943">
    <property type="entry name" value="WD40/YVTN_repeat-like_dom_sf"/>
</dbReference>
<dbReference type="Pfam" id="PF00400">
    <property type="entry name" value="WD40"/>
    <property type="match status" value="1"/>
</dbReference>
<protein>
    <submittedName>
        <fullName evidence="3">WD domain-containing protein, G-beta repeat-containing protein</fullName>
    </submittedName>
</protein>
<dbReference type="AlphaFoldDB" id="A0A1I3WZR2"/>